<dbReference type="Proteomes" id="UP000326396">
    <property type="component" value="Linkage Group LG12"/>
</dbReference>
<evidence type="ECO:0000313" key="2">
    <source>
        <dbReference type="Proteomes" id="UP000326396"/>
    </source>
</evidence>
<dbReference type="AlphaFoldDB" id="A0A5N6PEM0"/>
<proteinExistence type="predicted"/>
<keyword evidence="2" id="KW-1185">Reference proteome</keyword>
<sequence length="83" mass="9149">MMEAESRSTVASAVVMTRCWVDGDDEGERGCEEMRRSWGGGDAEELRDLDLLGDQLLLIPSSQILQSPCYGFIAAMDSVTSFR</sequence>
<name>A0A5N6PEM0_9ASTR</name>
<dbReference type="EMBL" id="SZYD01000004">
    <property type="protein sequence ID" value="KAD6453159.1"/>
    <property type="molecule type" value="Genomic_DNA"/>
</dbReference>
<gene>
    <name evidence="1" type="ORF">E3N88_07864</name>
</gene>
<comment type="caution">
    <text evidence="1">The sequence shown here is derived from an EMBL/GenBank/DDBJ whole genome shotgun (WGS) entry which is preliminary data.</text>
</comment>
<reference evidence="1 2" key="1">
    <citation type="submission" date="2019-05" db="EMBL/GenBank/DDBJ databases">
        <title>Mikania micrantha, genome provides insights into the molecular mechanism of rapid growth.</title>
        <authorList>
            <person name="Liu B."/>
        </authorList>
    </citation>
    <scope>NUCLEOTIDE SEQUENCE [LARGE SCALE GENOMIC DNA]</scope>
    <source>
        <strain evidence="1">NLD-2019</strain>
        <tissue evidence="1">Leaf</tissue>
    </source>
</reference>
<organism evidence="1 2">
    <name type="scientific">Mikania micrantha</name>
    <name type="common">bitter vine</name>
    <dbReference type="NCBI Taxonomy" id="192012"/>
    <lineage>
        <taxon>Eukaryota</taxon>
        <taxon>Viridiplantae</taxon>
        <taxon>Streptophyta</taxon>
        <taxon>Embryophyta</taxon>
        <taxon>Tracheophyta</taxon>
        <taxon>Spermatophyta</taxon>
        <taxon>Magnoliopsida</taxon>
        <taxon>eudicotyledons</taxon>
        <taxon>Gunneridae</taxon>
        <taxon>Pentapetalae</taxon>
        <taxon>asterids</taxon>
        <taxon>campanulids</taxon>
        <taxon>Asterales</taxon>
        <taxon>Asteraceae</taxon>
        <taxon>Asteroideae</taxon>
        <taxon>Heliantheae alliance</taxon>
        <taxon>Eupatorieae</taxon>
        <taxon>Mikania</taxon>
    </lineage>
</organism>
<accession>A0A5N6PEM0</accession>
<protein>
    <submittedName>
        <fullName evidence="1">Uncharacterized protein</fullName>
    </submittedName>
</protein>
<evidence type="ECO:0000313" key="1">
    <source>
        <dbReference type="EMBL" id="KAD6453159.1"/>
    </source>
</evidence>